<keyword evidence="8" id="KW-0539">Nucleus</keyword>
<keyword evidence="6" id="KW-0963">Cytoplasm</keyword>
<evidence type="ECO:0000256" key="7">
    <source>
        <dbReference type="ARBA" id="ARBA00022694"/>
    </source>
</evidence>
<evidence type="ECO:0000313" key="10">
    <source>
        <dbReference type="Proteomes" id="UP000274131"/>
    </source>
</evidence>
<evidence type="ECO:0000256" key="2">
    <source>
        <dbReference type="ARBA" id="ARBA00004496"/>
    </source>
</evidence>
<accession>A0A0N4UWZ3</accession>
<reference evidence="11" key="1">
    <citation type="submission" date="2017-02" db="UniProtKB">
        <authorList>
            <consortium name="WormBaseParasite"/>
        </authorList>
    </citation>
    <scope>IDENTIFICATION</scope>
</reference>
<dbReference type="STRING" id="51028.A0A0N4UWZ3"/>
<sequence length="315" mass="35481">MNNVPKLSGCTLIRNSLVTSVGCECIDDILGGGLPVSAIYLIDGPNARTYASTLLKYFVAEGVYCNHELLIGSPLVQRNVTLAKLPSRVENDTEQQNSKHWNEIAEDTLKIAWRYSNAPRSSAGSSIGKKRIYDLSKPMSADLLDHCYISYYPFEDFPSPTYQGLWSVVKEELRNSRHNFGSPLWEGENALKFLACLRSLVTESLAVAMILIDSDGLTSDIQEKFYSYCDAVFRLEVLEEERMVAVDEEKFDGYFRIVKLPTTSSIAAHPVKDTDLVFEVHRKYFEIRVHHLPPQFLNKGNGQCKSLCDSVSDEF</sequence>
<proteinExistence type="inferred from homology"/>
<evidence type="ECO:0000256" key="3">
    <source>
        <dbReference type="ARBA" id="ARBA00005043"/>
    </source>
</evidence>
<evidence type="ECO:0000313" key="11">
    <source>
        <dbReference type="WBParaSite" id="EVEC_0000202901-mRNA-1"/>
    </source>
</evidence>
<dbReference type="InterPro" id="IPR027417">
    <property type="entry name" value="P-loop_NTPase"/>
</dbReference>
<evidence type="ECO:0000256" key="5">
    <source>
        <dbReference type="ARBA" id="ARBA00020265"/>
    </source>
</evidence>
<dbReference type="EMBL" id="UXUI01007259">
    <property type="protein sequence ID" value="VDD86594.1"/>
    <property type="molecule type" value="Genomic_DNA"/>
</dbReference>
<evidence type="ECO:0000256" key="4">
    <source>
        <dbReference type="ARBA" id="ARBA00007573"/>
    </source>
</evidence>
<keyword evidence="10" id="KW-1185">Reference proteome</keyword>
<dbReference type="Pfam" id="PF05625">
    <property type="entry name" value="PAXNEB"/>
    <property type="match status" value="1"/>
</dbReference>
<dbReference type="UniPathway" id="UPA00988"/>
<dbReference type="Gene3D" id="3.40.50.300">
    <property type="entry name" value="P-loop containing nucleotide triphosphate hydrolases"/>
    <property type="match status" value="1"/>
</dbReference>
<dbReference type="AlphaFoldDB" id="A0A0N4UWZ3"/>
<evidence type="ECO:0000313" key="9">
    <source>
        <dbReference type="EMBL" id="VDD86594.1"/>
    </source>
</evidence>
<dbReference type="GO" id="GO:0005737">
    <property type="term" value="C:cytoplasm"/>
    <property type="evidence" value="ECO:0007669"/>
    <property type="project" value="UniProtKB-SubCell"/>
</dbReference>
<dbReference type="GO" id="GO:0033588">
    <property type="term" value="C:elongator holoenzyme complex"/>
    <property type="evidence" value="ECO:0007669"/>
    <property type="project" value="InterPro"/>
</dbReference>
<dbReference type="InterPro" id="IPR008728">
    <property type="entry name" value="Elongator_complex_protein_4"/>
</dbReference>
<comment type="pathway">
    <text evidence="3">tRNA modification; 5-methoxycarbonylmethyl-2-thiouridine-tRNA biosynthesis.</text>
</comment>
<keyword evidence="7" id="KW-0819">tRNA processing</keyword>
<dbReference type="GO" id="GO:0002098">
    <property type="term" value="P:tRNA wobble uridine modification"/>
    <property type="evidence" value="ECO:0007669"/>
    <property type="project" value="InterPro"/>
</dbReference>
<protein>
    <recommendedName>
        <fullName evidence="5">Elongator complex protein 4</fullName>
    </recommendedName>
</protein>
<dbReference type="PANTHER" id="PTHR12896">
    <property type="entry name" value="PAX6 NEIGHBOR PROTEIN PAXNEB"/>
    <property type="match status" value="1"/>
</dbReference>
<reference evidence="9 10" key="2">
    <citation type="submission" date="2018-10" db="EMBL/GenBank/DDBJ databases">
        <authorList>
            <consortium name="Pathogen Informatics"/>
        </authorList>
    </citation>
    <scope>NUCLEOTIDE SEQUENCE [LARGE SCALE GENOMIC DNA]</scope>
</reference>
<dbReference type="CDD" id="cd19494">
    <property type="entry name" value="Elp4"/>
    <property type="match status" value="1"/>
</dbReference>
<dbReference type="GO" id="GO:0008023">
    <property type="term" value="C:transcription elongation factor complex"/>
    <property type="evidence" value="ECO:0007669"/>
    <property type="project" value="TreeGrafter"/>
</dbReference>
<evidence type="ECO:0000256" key="1">
    <source>
        <dbReference type="ARBA" id="ARBA00004123"/>
    </source>
</evidence>
<organism evidence="11">
    <name type="scientific">Enterobius vermicularis</name>
    <name type="common">Human pinworm</name>
    <dbReference type="NCBI Taxonomy" id="51028"/>
    <lineage>
        <taxon>Eukaryota</taxon>
        <taxon>Metazoa</taxon>
        <taxon>Ecdysozoa</taxon>
        <taxon>Nematoda</taxon>
        <taxon>Chromadorea</taxon>
        <taxon>Rhabditida</taxon>
        <taxon>Spirurina</taxon>
        <taxon>Oxyuridomorpha</taxon>
        <taxon>Oxyuroidea</taxon>
        <taxon>Oxyuridae</taxon>
        <taxon>Enterobius</taxon>
    </lineage>
</organism>
<dbReference type="PANTHER" id="PTHR12896:SF1">
    <property type="entry name" value="ELONGATOR COMPLEX PROTEIN 4"/>
    <property type="match status" value="1"/>
</dbReference>
<dbReference type="Proteomes" id="UP000274131">
    <property type="component" value="Unassembled WGS sequence"/>
</dbReference>
<comment type="subcellular location">
    <subcellularLocation>
        <location evidence="2">Cytoplasm</location>
    </subcellularLocation>
    <subcellularLocation>
        <location evidence="1">Nucleus</location>
    </subcellularLocation>
</comment>
<evidence type="ECO:0000256" key="6">
    <source>
        <dbReference type="ARBA" id="ARBA00022490"/>
    </source>
</evidence>
<evidence type="ECO:0000256" key="8">
    <source>
        <dbReference type="ARBA" id="ARBA00023242"/>
    </source>
</evidence>
<comment type="similarity">
    <text evidence="4">Belongs to the ELP4 family.</text>
</comment>
<dbReference type="OrthoDB" id="289162at2759"/>
<dbReference type="WBParaSite" id="EVEC_0000202901-mRNA-1">
    <property type="protein sequence ID" value="EVEC_0000202901-mRNA-1"/>
    <property type="gene ID" value="EVEC_0000202901"/>
</dbReference>
<gene>
    <name evidence="9" type="ORF">EVEC_LOCUS1737</name>
</gene>
<name>A0A0N4UWZ3_ENTVE</name>